<dbReference type="GO" id="GO:0009055">
    <property type="term" value="F:electron transfer activity"/>
    <property type="evidence" value="ECO:0007669"/>
    <property type="project" value="InterPro"/>
</dbReference>
<evidence type="ECO:0000313" key="9">
    <source>
        <dbReference type="EMBL" id="NYT86906.1"/>
    </source>
</evidence>
<dbReference type="GO" id="GO:0005506">
    <property type="term" value="F:iron ion binding"/>
    <property type="evidence" value="ECO:0007669"/>
    <property type="project" value="InterPro"/>
</dbReference>
<keyword evidence="7" id="KW-1133">Transmembrane helix</keyword>
<name>A0A853H1S4_9BURK</name>
<evidence type="ECO:0000256" key="4">
    <source>
        <dbReference type="ARBA" id="ARBA00022982"/>
    </source>
</evidence>
<dbReference type="AlphaFoldDB" id="A0A853H1S4"/>
<keyword evidence="4" id="KW-0249">Electron transport</keyword>
<keyword evidence="7" id="KW-0812">Transmembrane</keyword>
<dbReference type="PRINTS" id="PR00605">
    <property type="entry name" value="CYTCHROMECIC"/>
</dbReference>
<keyword evidence="3 6" id="KW-0479">Metal-binding</keyword>
<dbReference type="PANTHER" id="PTHR35008">
    <property type="entry name" value="BLL4482 PROTEIN-RELATED"/>
    <property type="match status" value="1"/>
</dbReference>
<keyword evidence="5 6" id="KW-0408">Iron</keyword>
<comment type="caution">
    <text evidence="9">The sequence shown here is derived from an EMBL/GenBank/DDBJ whole genome shotgun (WGS) entry which is preliminary data.</text>
</comment>
<evidence type="ECO:0000259" key="8">
    <source>
        <dbReference type="PROSITE" id="PS51007"/>
    </source>
</evidence>
<feature type="transmembrane region" description="Helical" evidence="7">
    <location>
        <begin position="25"/>
        <end position="45"/>
    </location>
</feature>
<dbReference type="PROSITE" id="PS51007">
    <property type="entry name" value="CYTC"/>
    <property type="match status" value="1"/>
</dbReference>
<dbReference type="InterPro" id="IPR051459">
    <property type="entry name" value="Cytochrome_c-type_DH"/>
</dbReference>
<proteinExistence type="predicted"/>
<gene>
    <name evidence="9" type="ORF">H0A62_14980</name>
</gene>
<dbReference type="GO" id="GO:0020037">
    <property type="term" value="F:heme binding"/>
    <property type="evidence" value="ECO:0007669"/>
    <property type="project" value="InterPro"/>
</dbReference>
<dbReference type="OrthoDB" id="9809720at2"/>
<dbReference type="EMBL" id="JACCEV010000005">
    <property type="protein sequence ID" value="NYT86906.1"/>
    <property type="molecule type" value="Genomic_DNA"/>
</dbReference>
<dbReference type="Gene3D" id="1.10.760.10">
    <property type="entry name" value="Cytochrome c-like domain"/>
    <property type="match status" value="1"/>
</dbReference>
<protein>
    <submittedName>
        <fullName evidence="9">Cytochrome c</fullName>
    </submittedName>
</protein>
<organism evidence="9 10">
    <name type="scientific">Pollutimonas harenae</name>
    <dbReference type="NCBI Taxonomy" id="657015"/>
    <lineage>
        <taxon>Bacteria</taxon>
        <taxon>Pseudomonadati</taxon>
        <taxon>Pseudomonadota</taxon>
        <taxon>Betaproteobacteria</taxon>
        <taxon>Burkholderiales</taxon>
        <taxon>Alcaligenaceae</taxon>
        <taxon>Pollutimonas</taxon>
    </lineage>
</organism>
<dbReference type="Proteomes" id="UP000554144">
    <property type="component" value="Unassembled WGS sequence"/>
</dbReference>
<feature type="domain" description="Cytochrome c" evidence="8">
    <location>
        <begin position="72"/>
        <end position="162"/>
    </location>
</feature>
<dbReference type="RefSeq" id="WP_130040504.1">
    <property type="nucleotide sequence ID" value="NZ_JACCEV010000005.1"/>
</dbReference>
<evidence type="ECO:0000256" key="6">
    <source>
        <dbReference type="PROSITE-ProRule" id="PRU00433"/>
    </source>
</evidence>
<evidence type="ECO:0000256" key="1">
    <source>
        <dbReference type="ARBA" id="ARBA00022448"/>
    </source>
</evidence>
<evidence type="ECO:0000256" key="2">
    <source>
        <dbReference type="ARBA" id="ARBA00022617"/>
    </source>
</evidence>
<evidence type="ECO:0000313" key="10">
    <source>
        <dbReference type="Proteomes" id="UP000554144"/>
    </source>
</evidence>
<dbReference type="SUPFAM" id="SSF46626">
    <property type="entry name" value="Cytochrome c"/>
    <property type="match status" value="1"/>
</dbReference>
<accession>A0A853H1S4</accession>
<keyword evidence="2 6" id="KW-0349">Heme</keyword>
<evidence type="ECO:0000256" key="5">
    <source>
        <dbReference type="ARBA" id="ARBA00023004"/>
    </source>
</evidence>
<dbReference type="InterPro" id="IPR009056">
    <property type="entry name" value="Cyt_c-like_dom"/>
</dbReference>
<dbReference type="InterPro" id="IPR036909">
    <property type="entry name" value="Cyt_c-like_dom_sf"/>
</dbReference>
<dbReference type="InterPro" id="IPR008168">
    <property type="entry name" value="Cyt_C_IC"/>
</dbReference>
<evidence type="ECO:0000256" key="7">
    <source>
        <dbReference type="SAM" id="Phobius"/>
    </source>
</evidence>
<sequence length="198" mass="21065">MSDRSKKIEAQQREMPEPYEGNRPIPWLVILIVSALFVWAIGYIWTTHQANPPSYGDRRTAQDFKVAASTTGGVADGAQIYSAQCVACHQASGQGLPGVFPPLAGSEWVTGKAALAVQIVLHGVTGPLTVSGTQYNGMMPTFKDKLDDAQIAAVVSYIRSNFGNSADSVDAAMVAAERKATADHAEPWNGDAELAGMK</sequence>
<evidence type="ECO:0000256" key="3">
    <source>
        <dbReference type="ARBA" id="ARBA00022723"/>
    </source>
</evidence>
<dbReference type="Pfam" id="PF00034">
    <property type="entry name" value="Cytochrom_C"/>
    <property type="match status" value="1"/>
</dbReference>
<keyword evidence="10" id="KW-1185">Reference proteome</keyword>
<keyword evidence="7" id="KW-0472">Membrane</keyword>
<dbReference type="PANTHER" id="PTHR35008:SF8">
    <property type="entry name" value="ALCOHOL DEHYDROGENASE CYTOCHROME C SUBUNIT"/>
    <property type="match status" value="1"/>
</dbReference>
<keyword evidence="1" id="KW-0813">Transport</keyword>
<reference evidence="9 10" key="1">
    <citation type="submission" date="2020-07" db="EMBL/GenBank/DDBJ databases">
        <title>Taxonomic revisions and descriptions of new bacterial species based on genomic comparisons in the high-G+C-content subgroup of the family Alcaligenaceae.</title>
        <authorList>
            <person name="Szabo A."/>
            <person name="Felfoldi T."/>
        </authorList>
    </citation>
    <scope>NUCLEOTIDE SEQUENCE [LARGE SCALE GENOMIC DNA]</scope>
    <source>
        <strain evidence="9 10">DSM 25667</strain>
    </source>
</reference>